<dbReference type="GO" id="GO:1902201">
    <property type="term" value="P:negative regulation of bacterial-type flagellum-dependent cell motility"/>
    <property type="evidence" value="ECO:0007669"/>
    <property type="project" value="TreeGrafter"/>
</dbReference>
<dbReference type="Gene3D" id="3.40.50.2300">
    <property type="match status" value="1"/>
</dbReference>
<accession>A0A829YFQ9</accession>
<evidence type="ECO:0000256" key="4">
    <source>
        <dbReference type="SAM" id="MobiDB-lite"/>
    </source>
</evidence>
<feature type="domain" description="GGDEF" evidence="6">
    <location>
        <begin position="212"/>
        <end position="340"/>
    </location>
</feature>
<dbReference type="SMART" id="SM00448">
    <property type="entry name" value="REC"/>
    <property type="match status" value="1"/>
</dbReference>
<protein>
    <recommendedName>
        <fullName evidence="1">diguanylate cyclase</fullName>
        <ecNumber evidence="1">2.7.7.65</ecNumber>
    </recommendedName>
</protein>
<dbReference type="NCBIfam" id="TIGR00254">
    <property type="entry name" value="GGDEF"/>
    <property type="match status" value="1"/>
</dbReference>
<dbReference type="PROSITE" id="PS50110">
    <property type="entry name" value="RESPONSE_REGULATORY"/>
    <property type="match status" value="1"/>
</dbReference>
<dbReference type="AlphaFoldDB" id="A0A829YFQ9"/>
<dbReference type="SMART" id="SM00267">
    <property type="entry name" value="GGDEF"/>
    <property type="match status" value="1"/>
</dbReference>
<dbReference type="Pfam" id="PF00990">
    <property type="entry name" value="GGDEF"/>
    <property type="match status" value="1"/>
</dbReference>
<dbReference type="SUPFAM" id="SSF52172">
    <property type="entry name" value="CheY-like"/>
    <property type="match status" value="1"/>
</dbReference>
<dbReference type="GO" id="GO:0000160">
    <property type="term" value="P:phosphorelay signal transduction system"/>
    <property type="evidence" value="ECO:0007669"/>
    <property type="project" value="InterPro"/>
</dbReference>
<dbReference type="EC" id="2.7.7.65" evidence="1"/>
<dbReference type="Gene3D" id="3.30.70.270">
    <property type="match status" value="1"/>
</dbReference>
<dbReference type="SUPFAM" id="SSF55073">
    <property type="entry name" value="Nucleotide cyclase"/>
    <property type="match status" value="1"/>
</dbReference>
<dbReference type="CDD" id="cd01949">
    <property type="entry name" value="GGDEF"/>
    <property type="match status" value="1"/>
</dbReference>
<dbReference type="PROSITE" id="PS50887">
    <property type="entry name" value="GGDEF"/>
    <property type="match status" value="1"/>
</dbReference>
<dbReference type="GO" id="GO:0005886">
    <property type="term" value="C:plasma membrane"/>
    <property type="evidence" value="ECO:0007669"/>
    <property type="project" value="TreeGrafter"/>
</dbReference>
<proteinExistence type="predicted"/>
<dbReference type="Pfam" id="PF00072">
    <property type="entry name" value="Response_reg"/>
    <property type="match status" value="1"/>
</dbReference>
<dbReference type="PANTHER" id="PTHR45138">
    <property type="entry name" value="REGULATORY COMPONENTS OF SENSORY TRANSDUCTION SYSTEM"/>
    <property type="match status" value="1"/>
</dbReference>
<gene>
    <name evidence="7" type="ORF">GCM10011487_36210</name>
</gene>
<dbReference type="Proteomes" id="UP000445000">
    <property type="component" value="Unassembled WGS sequence"/>
</dbReference>
<reference evidence="8" key="1">
    <citation type="submission" date="2020-01" db="EMBL/GenBank/DDBJ databases">
        <title>'Steroidobacter agaridevorans' sp. nov., agar-degrading bacteria isolated from rhizosphere soils.</title>
        <authorList>
            <person name="Ikenaga M."/>
            <person name="Kataoka M."/>
            <person name="Murouchi A."/>
            <person name="Katsuragi S."/>
            <person name="Sakai M."/>
        </authorList>
    </citation>
    <scope>NUCLEOTIDE SEQUENCE [LARGE SCALE GENOMIC DNA]</scope>
    <source>
        <strain evidence="8">YU21-B</strain>
    </source>
</reference>
<dbReference type="InterPro" id="IPR000160">
    <property type="entry name" value="GGDEF_dom"/>
</dbReference>
<feature type="compositionally biased region" description="Basic and acidic residues" evidence="4">
    <location>
        <begin position="1"/>
        <end position="12"/>
    </location>
</feature>
<feature type="region of interest" description="Disordered" evidence="4">
    <location>
        <begin position="1"/>
        <end position="38"/>
    </location>
</feature>
<evidence type="ECO:0000256" key="2">
    <source>
        <dbReference type="ARBA" id="ARBA00034247"/>
    </source>
</evidence>
<keyword evidence="8" id="KW-1185">Reference proteome</keyword>
<comment type="catalytic activity">
    <reaction evidence="2">
        <text>2 GTP = 3',3'-c-di-GMP + 2 diphosphate</text>
        <dbReference type="Rhea" id="RHEA:24898"/>
        <dbReference type="ChEBI" id="CHEBI:33019"/>
        <dbReference type="ChEBI" id="CHEBI:37565"/>
        <dbReference type="ChEBI" id="CHEBI:58805"/>
        <dbReference type="EC" id="2.7.7.65"/>
    </reaction>
</comment>
<comment type="caution">
    <text evidence="7">The sequence shown here is derived from an EMBL/GenBank/DDBJ whole genome shotgun (WGS) entry which is preliminary data.</text>
</comment>
<dbReference type="InterPro" id="IPR050469">
    <property type="entry name" value="Diguanylate_Cyclase"/>
</dbReference>
<dbReference type="GO" id="GO:0052621">
    <property type="term" value="F:diguanylate cyclase activity"/>
    <property type="evidence" value="ECO:0007669"/>
    <property type="project" value="UniProtKB-EC"/>
</dbReference>
<evidence type="ECO:0000313" key="7">
    <source>
        <dbReference type="EMBL" id="GFE81621.1"/>
    </source>
</evidence>
<evidence type="ECO:0000256" key="3">
    <source>
        <dbReference type="PROSITE-ProRule" id="PRU00169"/>
    </source>
</evidence>
<evidence type="ECO:0000256" key="1">
    <source>
        <dbReference type="ARBA" id="ARBA00012528"/>
    </source>
</evidence>
<dbReference type="CDD" id="cd17534">
    <property type="entry name" value="REC_DC-like"/>
    <property type="match status" value="1"/>
</dbReference>
<organism evidence="7 8">
    <name type="scientific">Steroidobacter agaridevorans</name>
    <dbReference type="NCBI Taxonomy" id="2695856"/>
    <lineage>
        <taxon>Bacteria</taxon>
        <taxon>Pseudomonadati</taxon>
        <taxon>Pseudomonadota</taxon>
        <taxon>Gammaproteobacteria</taxon>
        <taxon>Steroidobacterales</taxon>
        <taxon>Steroidobacteraceae</taxon>
        <taxon>Steroidobacter</taxon>
    </lineage>
</organism>
<feature type="domain" description="Response regulatory" evidence="5">
    <location>
        <begin position="40"/>
        <end position="155"/>
    </location>
</feature>
<keyword evidence="3" id="KW-0597">Phosphoprotein</keyword>
<dbReference type="GO" id="GO:0043709">
    <property type="term" value="P:cell adhesion involved in single-species biofilm formation"/>
    <property type="evidence" value="ECO:0007669"/>
    <property type="project" value="TreeGrafter"/>
</dbReference>
<name>A0A829YFQ9_9GAMM</name>
<dbReference type="PANTHER" id="PTHR45138:SF9">
    <property type="entry name" value="DIGUANYLATE CYCLASE DGCM-RELATED"/>
    <property type="match status" value="1"/>
</dbReference>
<evidence type="ECO:0000259" key="6">
    <source>
        <dbReference type="PROSITE" id="PS50887"/>
    </source>
</evidence>
<dbReference type="InterPro" id="IPR043128">
    <property type="entry name" value="Rev_trsase/Diguanyl_cyclase"/>
</dbReference>
<dbReference type="InterPro" id="IPR001789">
    <property type="entry name" value="Sig_transdc_resp-reg_receiver"/>
</dbReference>
<dbReference type="EMBL" id="BLJN01000003">
    <property type="protein sequence ID" value="GFE81621.1"/>
    <property type="molecule type" value="Genomic_DNA"/>
</dbReference>
<evidence type="ECO:0000259" key="5">
    <source>
        <dbReference type="PROSITE" id="PS50110"/>
    </source>
</evidence>
<dbReference type="InterPro" id="IPR011006">
    <property type="entry name" value="CheY-like_superfamily"/>
</dbReference>
<sequence length="340" mass="37811">MINVEPRSRFDRSTGQGSSSDDDGSTGRGAGAGTEPHPASILIVEDEGIVAQDLMEALTRLGYRISGVASEGAQAVAMATQLQPELVVMDVSLRGEIDGIQAARLMHEHAHVPIIFLTGHRDSETLQRAVLTGPLGYLIKPFQEDELRCAIEVAIHKHRSEQQVREREEELRRSAELLQNLSLIDELTQLRNRRGFFELAQQALKVAQREHYAMGLFFMDLNGLKRINDTLGHQAGDQALRDTAEVLRDTFRSSDILARIGGDEFVAMAHVHSTQDLHALASRLRDHLQIFNQAHRRPYPLNISVGMTLVDIPTEEDLESLLARADAAMYEEKRAVSSRA</sequence>
<feature type="modified residue" description="4-aspartylphosphate" evidence="3">
    <location>
        <position position="90"/>
    </location>
</feature>
<dbReference type="InterPro" id="IPR029787">
    <property type="entry name" value="Nucleotide_cyclase"/>
</dbReference>
<evidence type="ECO:0000313" key="8">
    <source>
        <dbReference type="Proteomes" id="UP000445000"/>
    </source>
</evidence>